<dbReference type="PANTHER" id="PTHR37691:SF1">
    <property type="entry name" value="BLR3518 PROTEIN"/>
    <property type="match status" value="1"/>
</dbReference>
<sequence length="115" mass="12717">MSNQYDAVFHFDKGTTELDITVSNITNYFSALSALTFSAYLVVNGPGIKLLLQDSPHADKLTQLAEQGLQIRLCNNAIEHFNIKPESLLPAGRIVPAGLVKIVDLQRKAYVYIKP</sequence>
<dbReference type="PANTHER" id="PTHR37691">
    <property type="entry name" value="BLR3518 PROTEIN"/>
    <property type="match status" value="1"/>
</dbReference>
<keyword evidence="1" id="KW-1133">Transmembrane helix</keyword>
<dbReference type="Gene3D" id="3.40.1260.10">
    <property type="entry name" value="DsrEFH-like"/>
    <property type="match status" value="1"/>
</dbReference>
<evidence type="ECO:0000256" key="1">
    <source>
        <dbReference type="SAM" id="Phobius"/>
    </source>
</evidence>
<keyword evidence="1" id="KW-0472">Membrane</keyword>
<dbReference type="EMBL" id="JXMS01000005">
    <property type="protein sequence ID" value="OBQ55258.1"/>
    <property type="molecule type" value="Genomic_DNA"/>
</dbReference>
<evidence type="ECO:0000313" key="2">
    <source>
        <dbReference type="EMBL" id="OBQ55258.1"/>
    </source>
</evidence>
<comment type="caution">
    <text evidence="2">The sequence shown here is derived from an EMBL/GenBank/DDBJ whole genome shotgun (WGS) entry which is preliminary data.</text>
</comment>
<accession>A0A1B7XIC5</accession>
<dbReference type="InterPro" id="IPR003787">
    <property type="entry name" value="Sulphur_relay_DsrE/F-like"/>
</dbReference>
<keyword evidence="3" id="KW-1185">Reference proteome</keyword>
<protein>
    <submittedName>
        <fullName evidence="2">Uncharacterized protein</fullName>
    </submittedName>
</protein>
<dbReference type="InterPro" id="IPR027396">
    <property type="entry name" value="DsrEFH-like"/>
</dbReference>
<dbReference type="Pfam" id="PF02635">
    <property type="entry name" value="DsrE"/>
    <property type="match status" value="1"/>
</dbReference>
<feature type="transmembrane region" description="Helical" evidence="1">
    <location>
        <begin position="25"/>
        <end position="43"/>
    </location>
</feature>
<dbReference type="PATRIC" id="fig|1560234.3.peg.2870"/>
<evidence type="ECO:0000313" key="3">
    <source>
        <dbReference type="Proteomes" id="UP000091979"/>
    </source>
</evidence>
<organism evidence="2 3">
    <name type="scientific">Halodesulfovibrio spirochaetisodalis</name>
    <dbReference type="NCBI Taxonomy" id="1560234"/>
    <lineage>
        <taxon>Bacteria</taxon>
        <taxon>Pseudomonadati</taxon>
        <taxon>Thermodesulfobacteriota</taxon>
        <taxon>Desulfovibrionia</taxon>
        <taxon>Desulfovibrionales</taxon>
        <taxon>Desulfovibrionaceae</taxon>
        <taxon>Halodesulfovibrio</taxon>
    </lineage>
</organism>
<reference evidence="2 3" key="1">
    <citation type="submission" date="2015-01" db="EMBL/GenBank/DDBJ databases">
        <title>Desulfovibrio sp. JC271 draft genome sequence.</title>
        <authorList>
            <person name="Shivani Y."/>
            <person name="Subhash Y."/>
            <person name="Sasikala C."/>
            <person name="Ramana C.V."/>
        </authorList>
    </citation>
    <scope>NUCLEOTIDE SEQUENCE [LARGE SCALE GENOMIC DNA]</scope>
    <source>
        <strain evidence="2 3">JC271</strain>
    </source>
</reference>
<dbReference type="SUPFAM" id="SSF75169">
    <property type="entry name" value="DsrEFH-like"/>
    <property type="match status" value="1"/>
</dbReference>
<name>A0A1B7XIC5_9BACT</name>
<proteinExistence type="predicted"/>
<dbReference type="STRING" id="1560234.SP90_04590"/>
<gene>
    <name evidence="2" type="ORF">SP90_04590</name>
</gene>
<dbReference type="Proteomes" id="UP000091979">
    <property type="component" value="Unassembled WGS sequence"/>
</dbReference>
<dbReference type="AlphaFoldDB" id="A0A1B7XIC5"/>
<keyword evidence="1" id="KW-0812">Transmembrane</keyword>